<evidence type="ECO:0000313" key="3">
    <source>
        <dbReference type="EMBL" id="OAD41647.1"/>
    </source>
</evidence>
<dbReference type="Proteomes" id="UP000185680">
    <property type="component" value="Chromosome"/>
</dbReference>
<reference evidence="2 5" key="2">
    <citation type="submission" date="2016-10" db="EMBL/GenBank/DDBJ databases">
        <title>Hydorgenophaga sp. LPB0072 isolated from gastropod.</title>
        <authorList>
            <person name="Kim E."/>
            <person name="Yi H."/>
        </authorList>
    </citation>
    <scope>NUCLEOTIDE SEQUENCE [LARGE SCALE GENOMIC DNA]</scope>
    <source>
        <strain evidence="2 5">LPB0072</strain>
    </source>
</reference>
<keyword evidence="1" id="KW-0472">Membrane</keyword>
<dbReference type="EMBL" id="CP017476">
    <property type="protein sequence ID" value="AOW13363.1"/>
    <property type="molecule type" value="Genomic_DNA"/>
</dbReference>
<reference evidence="3 4" key="1">
    <citation type="submission" date="2016-02" db="EMBL/GenBank/DDBJ databases">
        <title>Draft genome sequence of Hydrogenophaga sp. LPB0072.</title>
        <authorList>
            <person name="Shin S.-K."/>
            <person name="Yi H."/>
        </authorList>
    </citation>
    <scope>NUCLEOTIDE SEQUENCE [LARGE SCALE GENOMIC DNA]</scope>
    <source>
        <strain evidence="3 4">LPB0072</strain>
    </source>
</reference>
<evidence type="ECO:0008006" key="6">
    <source>
        <dbReference type="Google" id="ProtNLM"/>
    </source>
</evidence>
<dbReference type="STRING" id="1763535.LPB072_11370"/>
<accession>A0A167HRP6</accession>
<evidence type="ECO:0000313" key="5">
    <source>
        <dbReference type="Proteomes" id="UP000185680"/>
    </source>
</evidence>
<dbReference type="EMBL" id="LVWD01000013">
    <property type="protein sequence ID" value="OAD41647.1"/>
    <property type="molecule type" value="Genomic_DNA"/>
</dbReference>
<evidence type="ECO:0000256" key="1">
    <source>
        <dbReference type="SAM" id="Phobius"/>
    </source>
</evidence>
<organism evidence="2 5">
    <name type="scientific">Hydrogenophaga crassostreae</name>
    <dbReference type="NCBI Taxonomy" id="1763535"/>
    <lineage>
        <taxon>Bacteria</taxon>
        <taxon>Pseudomonadati</taxon>
        <taxon>Pseudomonadota</taxon>
        <taxon>Betaproteobacteria</taxon>
        <taxon>Burkholderiales</taxon>
        <taxon>Comamonadaceae</taxon>
        <taxon>Hydrogenophaga</taxon>
    </lineage>
</organism>
<dbReference type="Proteomes" id="UP000185657">
    <property type="component" value="Unassembled WGS sequence"/>
</dbReference>
<keyword evidence="1" id="KW-0812">Transmembrane</keyword>
<feature type="transmembrane region" description="Helical" evidence="1">
    <location>
        <begin position="154"/>
        <end position="171"/>
    </location>
</feature>
<name>A0A167HRP6_9BURK</name>
<gene>
    <name evidence="2" type="ORF">LPB072_11370</name>
    <name evidence="3" type="ORF">LPB72_09990</name>
</gene>
<dbReference type="RefSeq" id="WP_066089658.1">
    <property type="nucleotide sequence ID" value="NZ_CP017476.1"/>
</dbReference>
<dbReference type="AlphaFoldDB" id="A0A167HRP6"/>
<protein>
    <recommendedName>
        <fullName evidence="6">Hydrolase</fullName>
    </recommendedName>
</protein>
<keyword evidence="4" id="KW-1185">Reference proteome</keyword>
<keyword evidence="1" id="KW-1133">Transmembrane helix</keyword>
<dbReference type="OrthoDB" id="9811877at2"/>
<sequence>MDVFAHALWAGAGLALAHRRWPVSRRTAALTVSLAVAPDVPHLLPIVGWSAFGAGTASTVQSYAYATPGQEPAVPALIDFLSHNLHCVTHSAIVLGAITLLLWAWRRQLWIPLLGWWSHVLIDLFTHSADYYPSPILWPITRQGFDGIAWNTPWFMGLNYAVLLATYLWLWRGWRRPGKAPL</sequence>
<feature type="transmembrane region" description="Helical" evidence="1">
    <location>
        <begin position="87"/>
        <end position="105"/>
    </location>
</feature>
<proteinExistence type="predicted"/>
<evidence type="ECO:0000313" key="2">
    <source>
        <dbReference type="EMBL" id="AOW13363.1"/>
    </source>
</evidence>
<dbReference type="KEGG" id="hyl:LPB072_11370"/>
<evidence type="ECO:0000313" key="4">
    <source>
        <dbReference type="Proteomes" id="UP000185657"/>
    </source>
</evidence>